<dbReference type="GO" id="GO:0016787">
    <property type="term" value="F:hydrolase activity"/>
    <property type="evidence" value="ECO:0007669"/>
    <property type="project" value="UniProtKB-KW"/>
</dbReference>
<dbReference type="InterPro" id="IPR049492">
    <property type="entry name" value="BD-FAE-like_dom"/>
</dbReference>
<dbReference type="PROSITE" id="PS01173">
    <property type="entry name" value="LIPASE_GDXG_HIS"/>
    <property type="match status" value="1"/>
</dbReference>
<sequence>MGRNFRLAFQSFAWMSLALLPLVATAQSGALRERLLQRHGATAQHESRGPVNLPPGARLVQDVAYGSDPRQRFDVYLPAHASAAPVIFMVHGGGWRRGDKAARGVAQNKVDRWLPRGFVVISANYRLLPDATPLQQAQDVARALALAQRKAQSWGADPRAFILMGHSAGAHLVALLSAEPALAREQGAQPWLGTVSLDSAALDVVQIMQGRHPRLYDDAFGSQPADWLAASPYQQMRGRMAPFLAVCSSERRESCPRAHDFVRKAKSFDGEARVLEEGLSHGQINAELGLPTDYTDAVERFMRGLSPAVEQRLGSAQPATSSR</sequence>
<dbReference type="Gene3D" id="3.40.50.1820">
    <property type="entry name" value="alpha/beta hydrolase"/>
    <property type="match status" value="1"/>
</dbReference>
<feature type="domain" description="BD-FAE-like" evidence="4">
    <location>
        <begin position="74"/>
        <end position="177"/>
    </location>
</feature>
<comment type="similarity">
    <text evidence="1">Belongs to the 'GDXG' lipolytic enzyme family.</text>
</comment>
<organism evidence="5">
    <name type="scientific">Rhodanobacter sp. FW102-FHT14D07</name>
    <dbReference type="NCBI Taxonomy" id="3351462"/>
    <lineage>
        <taxon>Bacteria</taxon>
        <taxon>Pseudomonadati</taxon>
        <taxon>Pseudomonadota</taxon>
        <taxon>Gammaproteobacteria</taxon>
        <taxon>Lysobacterales</taxon>
        <taxon>Rhodanobacteraceae</taxon>
        <taxon>Rhodanobacter</taxon>
    </lineage>
</organism>
<evidence type="ECO:0000256" key="2">
    <source>
        <dbReference type="ARBA" id="ARBA00022801"/>
    </source>
</evidence>
<evidence type="ECO:0000256" key="3">
    <source>
        <dbReference type="SAM" id="SignalP"/>
    </source>
</evidence>
<name>A0AB74UU12_9GAMM</name>
<dbReference type="PANTHER" id="PTHR48081">
    <property type="entry name" value="AB HYDROLASE SUPERFAMILY PROTEIN C4A8.06C"/>
    <property type="match status" value="1"/>
</dbReference>
<dbReference type="InterPro" id="IPR029058">
    <property type="entry name" value="AB_hydrolase_fold"/>
</dbReference>
<dbReference type="InterPro" id="IPR002168">
    <property type="entry name" value="Lipase_GDXG_HIS_AS"/>
</dbReference>
<evidence type="ECO:0000313" key="5">
    <source>
        <dbReference type="EMBL" id="XIA20000.1"/>
    </source>
</evidence>
<evidence type="ECO:0000259" key="4">
    <source>
        <dbReference type="Pfam" id="PF20434"/>
    </source>
</evidence>
<gene>
    <name evidence="5" type="ORF">ACFYG5_07725</name>
</gene>
<dbReference type="AlphaFoldDB" id="A0AB74UU12"/>
<dbReference type="SUPFAM" id="SSF53474">
    <property type="entry name" value="alpha/beta-Hydrolases"/>
    <property type="match status" value="1"/>
</dbReference>
<dbReference type="EMBL" id="CP170721">
    <property type="protein sequence ID" value="XIA20000.1"/>
    <property type="molecule type" value="Genomic_DNA"/>
</dbReference>
<dbReference type="RefSeq" id="WP_395136026.1">
    <property type="nucleotide sequence ID" value="NZ_CP170721.1"/>
</dbReference>
<keyword evidence="2 5" id="KW-0378">Hydrolase</keyword>
<dbReference type="InterPro" id="IPR050300">
    <property type="entry name" value="GDXG_lipolytic_enzyme"/>
</dbReference>
<evidence type="ECO:0000256" key="1">
    <source>
        <dbReference type="ARBA" id="ARBA00010515"/>
    </source>
</evidence>
<accession>A0AB74UU12</accession>
<proteinExistence type="inferred from homology"/>
<keyword evidence="3" id="KW-0732">Signal</keyword>
<feature type="chain" id="PRO_5044506699" evidence="3">
    <location>
        <begin position="27"/>
        <end position="323"/>
    </location>
</feature>
<dbReference type="Pfam" id="PF20434">
    <property type="entry name" value="BD-FAE"/>
    <property type="match status" value="1"/>
</dbReference>
<protein>
    <submittedName>
        <fullName evidence="5">Alpha/beta hydrolase</fullName>
    </submittedName>
</protein>
<feature type="signal peptide" evidence="3">
    <location>
        <begin position="1"/>
        <end position="26"/>
    </location>
</feature>
<reference evidence="5" key="1">
    <citation type="submission" date="2024-10" db="EMBL/GenBank/DDBJ databases">
        <authorList>
            <person name="Lesea H.P."/>
            <person name="Kuehl J.V."/>
            <person name="Chandonia J.-M."/>
        </authorList>
    </citation>
    <scope>NUCLEOTIDE SEQUENCE</scope>
    <source>
        <strain evidence="5">FW102-FHT14D07</strain>
    </source>
</reference>
<dbReference type="PANTHER" id="PTHR48081:SF33">
    <property type="entry name" value="KYNURENINE FORMAMIDASE"/>
    <property type="match status" value="1"/>
</dbReference>